<accession>W0AKC7</accession>
<evidence type="ECO:0000256" key="1">
    <source>
        <dbReference type="SAM" id="Phobius"/>
    </source>
</evidence>
<feature type="transmembrane region" description="Helical" evidence="1">
    <location>
        <begin position="90"/>
        <end position="111"/>
    </location>
</feature>
<evidence type="ECO:0000313" key="4">
    <source>
        <dbReference type="Proteomes" id="UP000018851"/>
    </source>
</evidence>
<reference evidence="3 4" key="1">
    <citation type="submission" date="2013-07" db="EMBL/GenBank/DDBJ databases">
        <title>Completed genome of Sphingomonas sanxanigenens NX02.</title>
        <authorList>
            <person name="Ma T."/>
            <person name="Huang H."/>
            <person name="Wu M."/>
            <person name="Li X."/>
            <person name="Li G."/>
        </authorList>
    </citation>
    <scope>NUCLEOTIDE SEQUENCE [LARGE SCALE GENOMIC DNA]</scope>
    <source>
        <strain evidence="3 4">NX02</strain>
    </source>
</reference>
<gene>
    <name evidence="3" type="ORF">NX02_22555</name>
</gene>
<organism evidence="3 4">
    <name type="scientific">Sphingomonas sanxanigenens DSM 19645 = NX02</name>
    <dbReference type="NCBI Taxonomy" id="1123269"/>
    <lineage>
        <taxon>Bacteria</taxon>
        <taxon>Pseudomonadati</taxon>
        <taxon>Pseudomonadota</taxon>
        <taxon>Alphaproteobacteria</taxon>
        <taxon>Sphingomonadales</taxon>
        <taxon>Sphingomonadaceae</taxon>
        <taxon>Sphingomonas</taxon>
    </lineage>
</organism>
<dbReference type="Pfam" id="PF06724">
    <property type="entry name" value="DUF1206"/>
    <property type="match status" value="3"/>
</dbReference>
<sequence length="265" mass="27373">MLDAGKLETMARVGFAARGLLYGTIGALTLMLGRTEDNQGALGFLSGSGGRILLALMAIGFLGYGVWRLSEALIDSDNAGTDAGGIAKRIGGAISGGIHFFLCLAAVRLALGEHGSGGGDAAQQGASTALSLPGGSIMLGLVAIILIGVGAYQAVKAIKLGFLRHLDPQVARRTWIAWVGRAGYLARGTVFAISGLFLGRAALDESASRAGGMEQALDALPATLQLIVAAGFVMFGVFSLIEARYRRISDPRVVDRLRAAAAQMR</sequence>
<keyword evidence="1" id="KW-0472">Membrane</keyword>
<dbReference type="PATRIC" id="fig|1123269.5.peg.4411"/>
<feature type="transmembrane region" description="Helical" evidence="1">
    <location>
        <begin position="175"/>
        <end position="199"/>
    </location>
</feature>
<dbReference type="AlphaFoldDB" id="W0AKC7"/>
<keyword evidence="1" id="KW-1133">Transmembrane helix</keyword>
<dbReference type="Proteomes" id="UP000018851">
    <property type="component" value="Chromosome"/>
</dbReference>
<evidence type="ECO:0000259" key="2">
    <source>
        <dbReference type="Pfam" id="PF06724"/>
    </source>
</evidence>
<feature type="transmembrane region" description="Helical" evidence="1">
    <location>
        <begin position="219"/>
        <end position="241"/>
    </location>
</feature>
<dbReference type="eggNOG" id="ENOG502Z854">
    <property type="taxonomic scope" value="Bacteria"/>
</dbReference>
<dbReference type="HOGENOM" id="CLU_073530_0_0_5"/>
<dbReference type="OrthoDB" id="5702018at2"/>
<feature type="domain" description="DUF1206" evidence="2">
    <location>
        <begin position="182"/>
        <end position="246"/>
    </location>
</feature>
<keyword evidence="1" id="KW-0812">Transmembrane</keyword>
<dbReference type="InterPro" id="IPR009597">
    <property type="entry name" value="DUF1206"/>
</dbReference>
<feature type="domain" description="DUF1206" evidence="2">
    <location>
        <begin position="90"/>
        <end position="158"/>
    </location>
</feature>
<dbReference type="STRING" id="1123269.NX02_22555"/>
<proteinExistence type="predicted"/>
<dbReference type="EMBL" id="CP006644">
    <property type="protein sequence ID" value="AHE56130.1"/>
    <property type="molecule type" value="Genomic_DNA"/>
</dbReference>
<dbReference type="RefSeq" id="WP_025294259.1">
    <property type="nucleotide sequence ID" value="NZ_CP006644.1"/>
</dbReference>
<feature type="transmembrane region" description="Helical" evidence="1">
    <location>
        <begin position="131"/>
        <end position="155"/>
    </location>
</feature>
<dbReference type="KEGG" id="ssan:NX02_22555"/>
<keyword evidence="4" id="KW-1185">Reference proteome</keyword>
<protein>
    <recommendedName>
        <fullName evidence="2">DUF1206 domain-containing protein</fullName>
    </recommendedName>
</protein>
<feature type="transmembrane region" description="Helical" evidence="1">
    <location>
        <begin position="12"/>
        <end position="32"/>
    </location>
</feature>
<feature type="domain" description="DUF1206" evidence="2">
    <location>
        <begin position="13"/>
        <end position="73"/>
    </location>
</feature>
<name>W0AKC7_9SPHN</name>
<feature type="transmembrane region" description="Helical" evidence="1">
    <location>
        <begin position="52"/>
        <end position="69"/>
    </location>
</feature>
<evidence type="ECO:0000313" key="3">
    <source>
        <dbReference type="EMBL" id="AHE56130.1"/>
    </source>
</evidence>